<feature type="domain" description="BTB" evidence="2">
    <location>
        <begin position="17"/>
        <end position="103"/>
    </location>
</feature>
<dbReference type="Gene3D" id="3.30.710.10">
    <property type="entry name" value="Potassium Channel Kv1.1, Chain A"/>
    <property type="match status" value="1"/>
</dbReference>
<dbReference type="InterPro" id="IPR000210">
    <property type="entry name" value="BTB/POZ_dom"/>
</dbReference>
<dbReference type="PANTHER" id="PTHR47843:SF5">
    <property type="entry name" value="BTB_POZ DOMAIN PROTEIN"/>
    <property type="match status" value="1"/>
</dbReference>
<dbReference type="CDD" id="cd18186">
    <property type="entry name" value="BTB_POZ_ZBTB_KLHL-like"/>
    <property type="match status" value="1"/>
</dbReference>
<evidence type="ECO:0000313" key="3">
    <source>
        <dbReference type="EMBL" id="PYI36239.1"/>
    </source>
</evidence>
<evidence type="ECO:0000259" key="2">
    <source>
        <dbReference type="PROSITE" id="PS50097"/>
    </source>
</evidence>
<organism evidence="3 4">
    <name type="scientific">Aspergillus indologenus CBS 114.80</name>
    <dbReference type="NCBI Taxonomy" id="1450541"/>
    <lineage>
        <taxon>Eukaryota</taxon>
        <taxon>Fungi</taxon>
        <taxon>Dikarya</taxon>
        <taxon>Ascomycota</taxon>
        <taxon>Pezizomycotina</taxon>
        <taxon>Eurotiomycetes</taxon>
        <taxon>Eurotiomycetidae</taxon>
        <taxon>Eurotiales</taxon>
        <taxon>Aspergillaceae</taxon>
        <taxon>Aspergillus</taxon>
        <taxon>Aspergillus subgen. Circumdati</taxon>
    </lineage>
</organism>
<name>A0A2V5IHS2_9EURO</name>
<dbReference type="EMBL" id="KZ825465">
    <property type="protein sequence ID" value="PYI36239.1"/>
    <property type="molecule type" value="Genomic_DNA"/>
</dbReference>
<protein>
    <recommendedName>
        <fullName evidence="2">BTB domain-containing protein</fullName>
    </recommendedName>
</protein>
<dbReference type="PANTHER" id="PTHR47843">
    <property type="entry name" value="BTB DOMAIN-CONTAINING PROTEIN-RELATED"/>
    <property type="match status" value="1"/>
</dbReference>
<accession>A0A2V5IHS2</accession>
<proteinExistence type="predicted"/>
<evidence type="ECO:0000256" key="1">
    <source>
        <dbReference type="SAM" id="Coils"/>
    </source>
</evidence>
<dbReference type="AlphaFoldDB" id="A0A2V5IHS2"/>
<gene>
    <name evidence="3" type="ORF">BP00DRAFT_472444</name>
</gene>
<dbReference type="Proteomes" id="UP000248817">
    <property type="component" value="Unassembled WGS sequence"/>
</dbReference>
<reference evidence="3 4" key="1">
    <citation type="submission" date="2018-02" db="EMBL/GenBank/DDBJ databases">
        <title>The genomes of Aspergillus section Nigri reveals drivers in fungal speciation.</title>
        <authorList>
            <consortium name="DOE Joint Genome Institute"/>
            <person name="Vesth T.C."/>
            <person name="Nybo J."/>
            <person name="Theobald S."/>
            <person name="Brandl J."/>
            <person name="Frisvad J.C."/>
            <person name="Nielsen K.F."/>
            <person name="Lyhne E.K."/>
            <person name="Kogle M.E."/>
            <person name="Kuo A."/>
            <person name="Riley R."/>
            <person name="Clum A."/>
            <person name="Nolan M."/>
            <person name="Lipzen A."/>
            <person name="Salamov A."/>
            <person name="Henrissat B."/>
            <person name="Wiebenga A."/>
            <person name="De vries R.P."/>
            <person name="Grigoriev I.V."/>
            <person name="Mortensen U.H."/>
            <person name="Andersen M.R."/>
            <person name="Baker S.E."/>
        </authorList>
    </citation>
    <scope>NUCLEOTIDE SEQUENCE [LARGE SCALE GENOMIC DNA]</scope>
    <source>
        <strain evidence="3 4">CBS 114.80</strain>
    </source>
</reference>
<dbReference type="SUPFAM" id="SSF54695">
    <property type="entry name" value="POZ domain"/>
    <property type="match status" value="1"/>
</dbReference>
<dbReference type="InterPro" id="IPR011333">
    <property type="entry name" value="SKP1/BTB/POZ_sf"/>
</dbReference>
<keyword evidence="4" id="KW-1185">Reference proteome</keyword>
<evidence type="ECO:0000313" key="4">
    <source>
        <dbReference type="Proteomes" id="UP000248817"/>
    </source>
</evidence>
<keyword evidence="1" id="KW-0175">Coiled coil</keyword>
<sequence length="330" mass="36860">MSTNSGMFEDAKAGELCDLELECDGVKLTVHKIVVWNRSEVIKTACKSNFRVKPATPTASNQVSYLTLKKEGRTNVVQIPDFSLATVKRMVEYMYLENYTLGNGPKWISELAGLRVDTSSDLAAAPALDTSPDLISLTESANETTDSTPPTTAETLRPHLEMSMIAGYYLIPGLETLALEEITKALKQTWSPAGIDDLISEVYPSIPHEATRKYLSDLVAEHLNDVPINETLFPDPFSRQVISALERQLTTAKESIKALTEKSLLSDTNTDLAQRQFRQLKASLEKLQDIWQCRHCGQGFHCQVEFARLDEVACMIRCRECRTRHYGSPL</sequence>
<dbReference type="PROSITE" id="PS50097">
    <property type="entry name" value="BTB"/>
    <property type="match status" value="1"/>
</dbReference>
<feature type="coiled-coil region" evidence="1">
    <location>
        <begin position="242"/>
        <end position="290"/>
    </location>
</feature>
<dbReference type="Pfam" id="PF00651">
    <property type="entry name" value="BTB"/>
    <property type="match status" value="1"/>
</dbReference>